<dbReference type="EMBL" id="BLXT01002087">
    <property type="protein sequence ID" value="GFN91081.1"/>
    <property type="molecule type" value="Genomic_DNA"/>
</dbReference>
<dbReference type="Gene3D" id="2.40.10.10">
    <property type="entry name" value="Trypsin-like serine proteases"/>
    <property type="match status" value="2"/>
</dbReference>
<dbReference type="Pfam" id="PF00089">
    <property type="entry name" value="Trypsin"/>
    <property type="match status" value="1"/>
</dbReference>
<feature type="disulfide bond" evidence="3">
    <location>
        <begin position="47"/>
        <end position="65"/>
    </location>
</feature>
<accession>A0AAV3Z756</accession>
<evidence type="ECO:0000259" key="5">
    <source>
        <dbReference type="PROSITE" id="PS50240"/>
    </source>
</evidence>
<feature type="disulfide bond" evidence="3">
    <location>
        <begin position="170"/>
        <end position="185"/>
    </location>
</feature>
<gene>
    <name evidence="6" type="ORF">PoB_001758700</name>
</gene>
<keyword evidence="2" id="KW-0325">Glycoprotein</keyword>
<dbReference type="InterPro" id="IPR001254">
    <property type="entry name" value="Trypsin_dom"/>
</dbReference>
<evidence type="ECO:0000256" key="1">
    <source>
        <dbReference type="ARBA" id="ARBA00023157"/>
    </source>
</evidence>
<comment type="caution">
    <text evidence="6">The sequence shown here is derived from an EMBL/GenBank/DDBJ whole genome shotgun (WGS) entry which is preliminary data.</text>
</comment>
<feature type="disulfide bond" evidence="3">
    <location>
        <begin position="158"/>
        <end position="176"/>
    </location>
</feature>
<dbReference type="SUPFAM" id="SSF50494">
    <property type="entry name" value="Trypsin-like serine proteases"/>
    <property type="match status" value="1"/>
</dbReference>
<dbReference type="Pfam" id="PF00057">
    <property type="entry name" value="Ldl_recept_a"/>
    <property type="match status" value="4"/>
</dbReference>
<feature type="region of interest" description="Disordered" evidence="4">
    <location>
        <begin position="1"/>
        <end position="30"/>
    </location>
</feature>
<dbReference type="InterPro" id="IPR001190">
    <property type="entry name" value="SRCR"/>
</dbReference>
<dbReference type="AlphaFoldDB" id="A0AAV3Z756"/>
<feature type="disulfide bond" evidence="3">
    <location>
        <begin position="134"/>
        <end position="149"/>
    </location>
</feature>
<dbReference type="SMART" id="SM00192">
    <property type="entry name" value="LDLa"/>
    <property type="match status" value="5"/>
</dbReference>
<dbReference type="PROSITE" id="PS01209">
    <property type="entry name" value="LDLRA_1"/>
    <property type="match status" value="1"/>
</dbReference>
<dbReference type="GO" id="GO:0006508">
    <property type="term" value="P:proteolysis"/>
    <property type="evidence" value="ECO:0007669"/>
    <property type="project" value="InterPro"/>
</dbReference>
<dbReference type="SUPFAM" id="SSF57424">
    <property type="entry name" value="LDL receptor-like module"/>
    <property type="match status" value="4"/>
</dbReference>
<dbReference type="InterPro" id="IPR009003">
    <property type="entry name" value="Peptidase_S1_PA"/>
</dbReference>
<feature type="disulfide bond" evidence="3">
    <location>
        <begin position="40"/>
        <end position="52"/>
    </location>
</feature>
<dbReference type="PROSITE" id="PS50240">
    <property type="entry name" value="TRYPSIN_DOM"/>
    <property type="match status" value="1"/>
</dbReference>
<evidence type="ECO:0000313" key="6">
    <source>
        <dbReference type="EMBL" id="GFN91081.1"/>
    </source>
</evidence>
<dbReference type="PROSITE" id="PS50068">
    <property type="entry name" value="LDLRA_2"/>
    <property type="match status" value="5"/>
</dbReference>
<dbReference type="SMART" id="SM00020">
    <property type="entry name" value="Tryp_SPc"/>
    <property type="match status" value="1"/>
</dbReference>
<dbReference type="Proteomes" id="UP000735302">
    <property type="component" value="Unassembled WGS sequence"/>
</dbReference>
<feature type="domain" description="Peptidase S1" evidence="5">
    <location>
        <begin position="344"/>
        <end position="625"/>
    </location>
</feature>
<keyword evidence="1 3" id="KW-1015">Disulfide bond</keyword>
<dbReference type="InterPro" id="IPR036055">
    <property type="entry name" value="LDL_receptor-like_sf"/>
</dbReference>
<feature type="disulfide bond" evidence="3">
    <location>
        <begin position="84"/>
        <end position="102"/>
    </location>
</feature>
<dbReference type="PANTHER" id="PTHR24252:SF7">
    <property type="entry name" value="HYALIN"/>
    <property type="match status" value="1"/>
</dbReference>
<evidence type="ECO:0000256" key="3">
    <source>
        <dbReference type="PROSITE-ProRule" id="PRU00124"/>
    </source>
</evidence>
<dbReference type="FunFam" id="4.10.400.10:FF:000065">
    <property type="entry name" value="Transmembrane protease serine 7"/>
    <property type="match status" value="1"/>
</dbReference>
<proteinExistence type="predicted"/>
<feature type="disulfide bond" evidence="3">
    <location>
        <begin position="96"/>
        <end position="111"/>
    </location>
</feature>
<reference evidence="6 7" key="1">
    <citation type="journal article" date="2021" name="Elife">
        <title>Chloroplast acquisition without the gene transfer in kleptoplastic sea slugs, Plakobranchus ocellatus.</title>
        <authorList>
            <person name="Maeda T."/>
            <person name="Takahashi S."/>
            <person name="Yoshida T."/>
            <person name="Shimamura S."/>
            <person name="Takaki Y."/>
            <person name="Nagai Y."/>
            <person name="Toyoda A."/>
            <person name="Suzuki Y."/>
            <person name="Arimoto A."/>
            <person name="Ishii H."/>
            <person name="Satoh N."/>
            <person name="Nishiyama T."/>
            <person name="Hasebe M."/>
            <person name="Maruyama T."/>
            <person name="Minagawa J."/>
            <person name="Obokata J."/>
            <person name="Shigenobu S."/>
        </authorList>
    </citation>
    <scope>NUCLEOTIDE SEQUENCE [LARGE SCALE GENOMIC DNA]</scope>
</reference>
<dbReference type="InterPro" id="IPR043504">
    <property type="entry name" value="Peptidase_S1_PA_chymotrypsin"/>
</dbReference>
<dbReference type="InterPro" id="IPR023415">
    <property type="entry name" value="LDLR_class-A_CS"/>
</dbReference>
<dbReference type="PROSITE" id="PS00134">
    <property type="entry name" value="TRYPSIN_HIS"/>
    <property type="match status" value="1"/>
</dbReference>
<dbReference type="GO" id="GO:0016020">
    <property type="term" value="C:membrane"/>
    <property type="evidence" value="ECO:0007669"/>
    <property type="project" value="InterPro"/>
</dbReference>
<dbReference type="PRINTS" id="PR00261">
    <property type="entry name" value="LDLRECEPTOR"/>
</dbReference>
<organism evidence="6 7">
    <name type="scientific">Plakobranchus ocellatus</name>
    <dbReference type="NCBI Taxonomy" id="259542"/>
    <lineage>
        <taxon>Eukaryota</taxon>
        <taxon>Metazoa</taxon>
        <taxon>Spiralia</taxon>
        <taxon>Lophotrochozoa</taxon>
        <taxon>Mollusca</taxon>
        <taxon>Gastropoda</taxon>
        <taxon>Heterobranchia</taxon>
        <taxon>Euthyneura</taxon>
        <taxon>Panpulmonata</taxon>
        <taxon>Sacoglossa</taxon>
        <taxon>Placobranchoidea</taxon>
        <taxon>Plakobranchidae</taxon>
        <taxon>Plakobranchus</taxon>
    </lineage>
</organism>
<dbReference type="InterPro" id="IPR002172">
    <property type="entry name" value="LDrepeatLR_classA_rpt"/>
</dbReference>
<feature type="disulfide bond" evidence="3">
    <location>
        <begin position="210"/>
        <end position="225"/>
    </location>
</feature>
<protein>
    <submittedName>
        <fullName evidence="6">Atrial natriuretic peptide-converting enzyme-like</fullName>
    </submittedName>
</protein>
<sequence>MEDVSPSTESPPSSLSQSQPTTTITTSTTSQTTTARLTNCSSDEFTCSNWECIQLQSACDGKPDCADGSDESATCSCTPDQFRCASGQCIPQAGRCNGFNDCYDATDEANCPNCQGFECKSSKICLWDNGIHRCNGFFNCFDMSDEMNCPQQRGLRNCSNGVMVEIDKFCDGLDDCGDNSDELNCLACPVPGQFLCSPYGGRCIPNMWICDGHEDCDNGEDEQRCVSLSGDNKLMIVVLTKPARGASDPQPVPVCADRWTDTLADQACSLTGAGSLLSWKAVAVSGNGNDRPVAVAVVDRPDLSAPLLSNLKPVEACQTNSIVHLHCKQPACGERKADVLQSLVAGGGRTPPGKWPWVASLGYLGKAICGAVIIDQEWVLTAAHCVMERSKTPFYFSVTAGTTDLSALYFNTTSAGTDLLRPQTFQVSQIFLHPQATVTKSGGVNWDLALLKLNTSKSNTAAAAPAASTSDDTHGEDNAGLVFSELVQPVCLPSQGEEFPPTSQCYIAGWGVMTHYQDERVLHLRDARMAVWSEWRCRNARVIWETVVDTNSTLCGGLLSSPSPMACEGDSGGPLMCLDQASGRYRLAGVVSRGSSDCGRASATTSSNRFARVAMARDWIQQTMAHS</sequence>
<dbReference type="PANTHER" id="PTHR24252">
    <property type="entry name" value="ACROSIN-RELATED"/>
    <property type="match status" value="1"/>
</dbReference>
<dbReference type="GO" id="GO:0004252">
    <property type="term" value="F:serine-type endopeptidase activity"/>
    <property type="evidence" value="ECO:0007669"/>
    <property type="project" value="InterPro"/>
</dbReference>
<dbReference type="InterPro" id="IPR018114">
    <property type="entry name" value="TRYPSIN_HIS"/>
</dbReference>
<comment type="caution">
    <text evidence="3">Lacks conserved residue(s) required for the propagation of feature annotation.</text>
</comment>
<dbReference type="Pfam" id="PF15494">
    <property type="entry name" value="SRCR_2"/>
    <property type="match status" value="1"/>
</dbReference>
<feature type="disulfide bond" evidence="3">
    <location>
        <begin position="77"/>
        <end position="89"/>
    </location>
</feature>
<evidence type="ECO:0000313" key="7">
    <source>
        <dbReference type="Proteomes" id="UP000735302"/>
    </source>
</evidence>
<evidence type="ECO:0000256" key="2">
    <source>
        <dbReference type="ARBA" id="ARBA00023180"/>
    </source>
</evidence>
<dbReference type="CDD" id="cd00190">
    <property type="entry name" value="Tryp_SPc"/>
    <property type="match status" value="1"/>
</dbReference>
<evidence type="ECO:0000256" key="4">
    <source>
        <dbReference type="SAM" id="MobiDB-lite"/>
    </source>
</evidence>
<name>A0AAV3Z756_9GAST</name>
<keyword evidence="7" id="KW-1185">Reference proteome</keyword>
<dbReference type="Gene3D" id="4.10.400.10">
    <property type="entry name" value="Low-density Lipoprotein Receptor"/>
    <property type="match status" value="4"/>
</dbReference>
<dbReference type="CDD" id="cd00112">
    <property type="entry name" value="LDLa"/>
    <property type="match status" value="4"/>
</dbReference>